<feature type="active site" description="Proton donor" evidence="6">
    <location>
        <position position="322"/>
    </location>
</feature>
<reference evidence="11" key="1">
    <citation type="submission" date="2019-06" db="EMBL/GenBank/DDBJ databases">
        <title>Alistipes onderdonkii subsp. vulgaris subsp. nov., Alistipes dispar sp. nov. and Alistipes communis sp. nov., isolated from human faeces, and creation of Alistipes onderdonkii subsp. onderdonkii subsp. nov.</title>
        <authorList>
            <person name="Sakamoto M."/>
            <person name="Ikeyama N."/>
            <person name="Ogata Y."/>
            <person name="Suda W."/>
            <person name="Iino T."/>
            <person name="Hattori M."/>
            <person name="Ohkuma M."/>
        </authorList>
    </citation>
    <scope>NUCLEOTIDE SEQUENCE [LARGE SCALE GENOMIC DNA]</scope>
    <source>
        <strain evidence="11">5CBH24</strain>
    </source>
</reference>
<dbReference type="SUPFAM" id="SSF51445">
    <property type="entry name" value="(Trans)glycosidases"/>
    <property type="match status" value="1"/>
</dbReference>
<dbReference type="InterPro" id="IPR015883">
    <property type="entry name" value="Glyco_hydro_20_cat"/>
</dbReference>
<evidence type="ECO:0000313" key="10">
    <source>
        <dbReference type="EMBL" id="BBL03113.1"/>
    </source>
</evidence>
<keyword evidence="11" id="KW-1185">Reference proteome</keyword>
<dbReference type="GO" id="GO:0016020">
    <property type="term" value="C:membrane"/>
    <property type="evidence" value="ECO:0007669"/>
    <property type="project" value="TreeGrafter"/>
</dbReference>
<dbReference type="InterPro" id="IPR029018">
    <property type="entry name" value="Hex-like_dom2"/>
</dbReference>
<evidence type="ECO:0000256" key="1">
    <source>
        <dbReference type="ARBA" id="ARBA00001231"/>
    </source>
</evidence>
<protein>
    <recommendedName>
        <fullName evidence="3">beta-N-acetylhexosaminidase</fullName>
        <ecNumber evidence="3">3.2.1.52</ecNumber>
    </recommendedName>
</protein>
<evidence type="ECO:0000259" key="8">
    <source>
        <dbReference type="Pfam" id="PF00728"/>
    </source>
</evidence>
<organism evidence="10 11">
    <name type="scientific">Alistipes communis</name>
    <dbReference type="NCBI Taxonomy" id="2585118"/>
    <lineage>
        <taxon>Bacteria</taxon>
        <taxon>Pseudomonadati</taxon>
        <taxon>Bacteroidota</taxon>
        <taxon>Bacteroidia</taxon>
        <taxon>Bacteroidales</taxon>
        <taxon>Rikenellaceae</taxon>
        <taxon>Alistipes</taxon>
    </lineage>
</organism>
<evidence type="ECO:0000256" key="3">
    <source>
        <dbReference type="ARBA" id="ARBA00012663"/>
    </source>
</evidence>
<dbReference type="GO" id="GO:0004563">
    <property type="term" value="F:beta-N-acetylhexosaminidase activity"/>
    <property type="evidence" value="ECO:0007669"/>
    <property type="project" value="UniProtKB-EC"/>
</dbReference>
<dbReference type="EMBL" id="AP019735">
    <property type="protein sequence ID" value="BBL03113.1"/>
    <property type="molecule type" value="Genomic_DNA"/>
</dbReference>
<evidence type="ECO:0000313" key="11">
    <source>
        <dbReference type="Proteomes" id="UP000318946"/>
    </source>
</evidence>
<keyword evidence="4" id="KW-0378">Hydrolase</keyword>
<comment type="catalytic activity">
    <reaction evidence="1">
        <text>Hydrolysis of terminal non-reducing N-acetyl-D-hexosamine residues in N-acetyl-beta-D-hexosaminides.</text>
        <dbReference type="EC" id="3.2.1.52"/>
    </reaction>
</comment>
<dbReference type="SUPFAM" id="SSF55545">
    <property type="entry name" value="beta-N-acetylhexosaminidase-like domain"/>
    <property type="match status" value="1"/>
</dbReference>
<gene>
    <name evidence="10" type="ORF">A5CBH24_04260</name>
</gene>
<keyword evidence="7" id="KW-0732">Signal</keyword>
<dbReference type="Pfam" id="PF00728">
    <property type="entry name" value="Glyco_hydro_20"/>
    <property type="match status" value="1"/>
</dbReference>
<dbReference type="RefSeq" id="WP_244611604.1">
    <property type="nucleotide sequence ID" value="NZ_AP019735.1"/>
</dbReference>
<evidence type="ECO:0000256" key="4">
    <source>
        <dbReference type="ARBA" id="ARBA00022801"/>
    </source>
</evidence>
<evidence type="ECO:0000259" key="9">
    <source>
        <dbReference type="Pfam" id="PF02838"/>
    </source>
</evidence>
<dbReference type="InterPro" id="IPR017853">
    <property type="entry name" value="GH"/>
</dbReference>
<sequence length="611" mass="69023">MKRILTLIALCIVSGVSASTRQLQIIPQPVKAELRTGVFVTAGCRVEWEGFDIRPENLAALTGRLVKPCHPASTWNGVNAIVLRRDTAAGIPPEGYRIDISARRAQLSAGDDAGLFYGLQTLLQLADERGNLPCVSIEDHPRYRYRGLHLDVCRHFFPVRFIKHYLDWMASCKLNTFHWHLTDDQGWRIEIKRYPRLTEIGGYRTRTQIGGFHEDPITYEQGRYGGYYTQDEIREVVAYAAKRHIAVIPEIEMPGHATAALAAYPELACGHGPKSFETSGRWGVLDDVFCPGKEQTFEFLEGMLDEVLELFPSKLIHIGGDECPRVRWKECPDCRARMEDEGIEDEAGLQTYLTLRIGRHLEAKGRRLIGWDEILDGELAPGAVVMSWRGTRGGIAAARRRHEVIMTPSTYLYFDKKATDSYDEPVSLSSSLLPLEKIYGYDPDEGIAPEDRRYLLGVQANLWTEFIRTEGRASFQLLPRIYALAEIAWSPVERKSWREFSEVRLPAHLARIDASGEPYRLPAPLGIEDGTSEGESFSFVIRPPFPGCKVRYTLNGAVPQDFDREMPEKFDIAVPRGEQRTLRCVTIAPSGRRSTVTTLVLTNRMQTNNPE</sequence>
<keyword evidence="5" id="KW-0326">Glycosidase</keyword>
<dbReference type="PANTHER" id="PTHR22600">
    <property type="entry name" value="BETA-HEXOSAMINIDASE"/>
    <property type="match status" value="1"/>
</dbReference>
<proteinExistence type="inferred from homology"/>
<dbReference type="PRINTS" id="PR00738">
    <property type="entry name" value="GLHYDRLASE20"/>
</dbReference>
<dbReference type="Pfam" id="PF02838">
    <property type="entry name" value="Glyco_hydro_20b"/>
    <property type="match status" value="1"/>
</dbReference>
<feature type="domain" description="Beta-hexosaminidase bacterial type N-terminal" evidence="9">
    <location>
        <begin position="23"/>
        <end position="140"/>
    </location>
</feature>
<dbReference type="PANTHER" id="PTHR22600:SF57">
    <property type="entry name" value="BETA-N-ACETYLHEXOSAMINIDASE"/>
    <property type="match status" value="1"/>
</dbReference>
<dbReference type="InterPro" id="IPR015882">
    <property type="entry name" value="HEX_bac_N"/>
</dbReference>
<name>A0A4Y1WPS7_9BACT</name>
<dbReference type="GO" id="GO:0005975">
    <property type="term" value="P:carbohydrate metabolic process"/>
    <property type="evidence" value="ECO:0007669"/>
    <property type="project" value="InterPro"/>
</dbReference>
<comment type="similarity">
    <text evidence="2">Belongs to the glycosyl hydrolase 20 family.</text>
</comment>
<dbReference type="Proteomes" id="UP000318946">
    <property type="component" value="Chromosome"/>
</dbReference>
<dbReference type="Gene3D" id="3.20.20.80">
    <property type="entry name" value="Glycosidases"/>
    <property type="match status" value="1"/>
</dbReference>
<dbReference type="GeneID" id="78341144"/>
<dbReference type="AlphaFoldDB" id="A0A4Y1WPS7"/>
<dbReference type="CDD" id="cd06563">
    <property type="entry name" value="GH20_chitobiase-like"/>
    <property type="match status" value="1"/>
</dbReference>
<evidence type="ECO:0000256" key="6">
    <source>
        <dbReference type="PIRSR" id="PIRSR625705-1"/>
    </source>
</evidence>
<feature type="domain" description="Glycoside hydrolase family 20 catalytic" evidence="8">
    <location>
        <begin position="143"/>
        <end position="491"/>
    </location>
</feature>
<dbReference type="Gene3D" id="3.30.379.10">
    <property type="entry name" value="Chitobiase/beta-hexosaminidase domain 2-like"/>
    <property type="match status" value="1"/>
</dbReference>
<evidence type="ECO:0000256" key="2">
    <source>
        <dbReference type="ARBA" id="ARBA00006285"/>
    </source>
</evidence>
<feature type="signal peptide" evidence="7">
    <location>
        <begin position="1"/>
        <end position="18"/>
    </location>
</feature>
<feature type="chain" id="PRO_5021401125" description="beta-N-acetylhexosaminidase" evidence="7">
    <location>
        <begin position="19"/>
        <end position="611"/>
    </location>
</feature>
<evidence type="ECO:0000256" key="7">
    <source>
        <dbReference type="SAM" id="SignalP"/>
    </source>
</evidence>
<dbReference type="InterPro" id="IPR025705">
    <property type="entry name" value="Beta_hexosaminidase_sua/sub"/>
</dbReference>
<dbReference type="KEGG" id="acou:A5CBH24_04260"/>
<evidence type="ECO:0000256" key="5">
    <source>
        <dbReference type="ARBA" id="ARBA00023295"/>
    </source>
</evidence>
<accession>A0A4Y1WPS7</accession>
<dbReference type="EC" id="3.2.1.52" evidence="3"/>
<dbReference type="GO" id="GO:0030203">
    <property type="term" value="P:glycosaminoglycan metabolic process"/>
    <property type="evidence" value="ECO:0007669"/>
    <property type="project" value="TreeGrafter"/>
</dbReference>